<reference evidence="1" key="2">
    <citation type="submission" date="2023-01" db="EMBL/GenBank/DDBJ databases">
        <title>Draft genome sequence of Algimonas ampicilliniresistens strain NBRC 108219.</title>
        <authorList>
            <person name="Sun Q."/>
            <person name="Mori K."/>
        </authorList>
    </citation>
    <scope>NUCLEOTIDE SEQUENCE</scope>
    <source>
        <strain evidence="1">NBRC 108219</strain>
    </source>
</reference>
<organism evidence="1 2">
    <name type="scientific">Algimonas ampicilliniresistens</name>
    <dbReference type="NCBI Taxonomy" id="1298735"/>
    <lineage>
        <taxon>Bacteria</taxon>
        <taxon>Pseudomonadati</taxon>
        <taxon>Pseudomonadota</taxon>
        <taxon>Alphaproteobacteria</taxon>
        <taxon>Maricaulales</taxon>
        <taxon>Robiginitomaculaceae</taxon>
        <taxon>Algimonas</taxon>
    </lineage>
</organism>
<keyword evidence="2" id="KW-1185">Reference proteome</keyword>
<dbReference type="EMBL" id="BSNK01000001">
    <property type="protein sequence ID" value="GLQ22536.1"/>
    <property type="molecule type" value="Genomic_DNA"/>
</dbReference>
<dbReference type="CDD" id="cd14251">
    <property type="entry name" value="PL-6"/>
    <property type="match status" value="1"/>
</dbReference>
<dbReference type="Pfam" id="PF14592">
    <property type="entry name" value="Chondroitinas_B"/>
    <property type="match status" value="1"/>
</dbReference>
<dbReference type="InterPro" id="IPR006626">
    <property type="entry name" value="PbH1"/>
</dbReference>
<name>A0ABQ5V7I1_9PROT</name>
<dbReference type="InterPro" id="IPR011050">
    <property type="entry name" value="Pectin_lyase_fold/virulence"/>
</dbReference>
<dbReference type="Gene3D" id="2.160.20.10">
    <property type="entry name" value="Single-stranded right-handed beta-helix, Pectin lyase-like"/>
    <property type="match status" value="2"/>
</dbReference>
<dbReference type="SMART" id="SM00710">
    <property type="entry name" value="PbH1"/>
    <property type="match status" value="7"/>
</dbReference>
<dbReference type="Proteomes" id="UP001161391">
    <property type="component" value="Unassembled WGS sequence"/>
</dbReference>
<reference evidence="1" key="1">
    <citation type="journal article" date="2014" name="Int. J. Syst. Evol. Microbiol.">
        <title>Complete genome of a new Firmicutes species belonging to the dominant human colonic microbiota ('Ruminococcus bicirculans') reveals two chromosomes and a selective capacity to utilize plant glucans.</title>
        <authorList>
            <consortium name="NISC Comparative Sequencing Program"/>
            <person name="Wegmann U."/>
            <person name="Louis P."/>
            <person name="Goesmann A."/>
            <person name="Henrissat B."/>
            <person name="Duncan S.H."/>
            <person name="Flint H.J."/>
        </authorList>
    </citation>
    <scope>NUCLEOTIDE SEQUENCE</scope>
    <source>
        <strain evidence="1">NBRC 108219</strain>
    </source>
</reference>
<sequence length="753" mass="80635">MTLAVYGLALAACQPSEGALSPQQTLTSAPQLSVIVEDMVALTSAIETAKPGDAIVLANGVWTDAEILFTGSGTADSPITLRAETPGQVILSGQSNLRLAGDYLIVDGLVFRDGFTPTSSVIEFRRSYTELANNSVVRNTVIDGFSNPERFETDSWVMMYGRNNRFENNHLAGKGNQGVTMAVRLNSEASQKNGHVIANNYFGPRPNLGSNGGETLRIGTSHHSLSDSLTVVENNVFDRTNGELEVISVKSGRNELRGNTFLAARGTLTMRHGNNNVIERNVFLGDGADHTGGIRVINAGQQVRDNYMEALTGTRFGGAFTIMNGVPDSPINRYHQVRDAVVENNSIIGSDRIQLGAGSDTERSAAPQDSVFQNNLIAREAEGAVFQVYDDMSGITFTSNVVAGPGDPVFDEGFTRKPFNLSREANGLLYPPSDVSAGAPRDLVVTTLSDVGVDWYPKAPATVAFGSGKILYVPAEEGAILAALNSAEPGDVLSLAAGRHQVRKTLKLDVPITVSGNDAATISFERSALFQIENGGSLRLEGLKITGEDAPDMVGNALIRTSPYAMTMNYRLEIVDSVVEALDVNRFFDVVRGAKGTMADYIRVEGSAFRDISGSVFKLDAERDDFGRYNAEYVTVRNSSFEGVQGPLAALYRGGRDESTFGPHFSLSNSELTDVGNGGRNALGTSLWLHGVQDTDISGNTFANSPAFKIDHTVGEPQTDITKNRFEAVPAPEVMEITSGLPPQARIGENEGL</sequence>
<dbReference type="InterPro" id="IPR039513">
    <property type="entry name" value="PL-6"/>
</dbReference>
<dbReference type="SUPFAM" id="SSF51126">
    <property type="entry name" value="Pectin lyase-like"/>
    <property type="match status" value="2"/>
</dbReference>
<comment type="caution">
    <text evidence="1">The sequence shown here is derived from an EMBL/GenBank/DDBJ whole genome shotgun (WGS) entry which is preliminary data.</text>
</comment>
<dbReference type="InterPro" id="IPR012334">
    <property type="entry name" value="Pectin_lyas_fold"/>
</dbReference>
<protein>
    <recommendedName>
        <fullName evidence="3">Poly(Beta-D-mannuronate) lyase</fullName>
    </recommendedName>
</protein>
<accession>A0ABQ5V7I1</accession>
<gene>
    <name evidence="1" type="ORF">GCM10007853_04100</name>
</gene>
<dbReference type="RefSeq" id="WP_284386998.1">
    <property type="nucleotide sequence ID" value="NZ_BSNK01000001.1"/>
</dbReference>
<proteinExistence type="predicted"/>
<evidence type="ECO:0008006" key="3">
    <source>
        <dbReference type="Google" id="ProtNLM"/>
    </source>
</evidence>
<evidence type="ECO:0000313" key="1">
    <source>
        <dbReference type="EMBL" id="GLQ22536.1"/>
    </source>
</evidence>
<evidence type="ECO:0000313" key="2">
    <source>
        <dbReference type="Proteomes" id="UP001161391"/>
    </source>
</evidence>